<name>A0A0G4I489_9ALVE</name>
<organism evidence="2">
    <name type="scientific">Chromera velia CCMP2878</name>
    <dbReference type="NCBI Taxonomy" id="1169474"/>
    <lineage>
        <taxon>Eukaryota</taxon>
        <taxon>Sar</taxon>
        <taxon>Alveolata</taxon>
        <taxon>Colpodellida</taxon>
        <taxon>Chromeraceae</taxon>
        <taxon>Chromera</taxon>
    </lineage>
</organism>
<feature type="compositionally biased region" description="Basic and acidic residues" evidence="1">
    <location>
        <begin position="16"/>
        <end position="25"/>
    </location>
</feature>
<reference evidence="2" key="1">
    <citation type="submission" date="2014-11" db="EMBL/GenBank/DDBJ databases">
        <authorList>
            <person name="Otto D Thomas"/>
            <person name="Naeem Raeece"/>
        </authorList>
    </citation>
    <scope>NUCLEOTIDE SEQUENCE</scope>
</reference>
<feature type="region of interest" description="Disordered" evidence="1">
    <location>
        <begin position="1"/>
        <end position="25"/>
    </location>
</feature>
<dbReference type="VEuPathDB" id="CryptoDB:Cvel_10818"/>
<dbReference type="EMBL" id="CDMZ01005031">
    <property type="protein sequence ID" value="CEM51737.1"/>
    <property type="molecule type" value="Genomic_DNA"/>
</dbReference>
<evidence type="ECO:0000256" key="1">
    <source>
        <dbReference type="SAM" id="MobiDB-lite"/>
    </source>
</evidence>
<evidence type="ECO:0000313" key="2">
    <source>
        <dbReference type="EMBL" id="CEM51737.1"/>
    </source>
</evidence>
<dbReference type="AlphaFoldDB" id="A0A0G4I489"/>
<gene>
    <name evidence="2" type="ORF">Cvel_10818</name>
</gene>
<proteinExistence type="predicted"/>
<feature type="non-terminal residue" evidence="2">
    <location>
        <position position="1"/>
    </location>
</feature>
<protein>
    <submittedName>
        <fullName evidence="2">Uncharacterized protein</fullName>
    </submittedName>
</protein>
<sequence length="309" mass="34952">DKVEADVFHPDFPSDSNKRLAREGETWKEPFNRVKDKVEADVFHPDFPSDSNKRLAREGETWKDKVETDFVDPRDGTTKLATQGEPLKDAFNAPKVSPLLYCGIRYWGYTTKSKGSLVNRALNKGTPLNFHIPEVRGNVEWTTANARANDEWPKYAAMLMALEKIAFDTEKQDEVDGWCANENTFQTGGAKGWTHSISKAEYVIHQLYAQPQEEFWDNQTAKDKLDEYFKKFMKGDGRRTQADVTNDAQENPMCRAYATAAAWGLEKTKCPSRKKTAADTLQLHSTGGAWKSNFEIVAGWSKGKPKRGS</sequence>
<accession>A0A0G4I489</accession>